<dbReference type="Proteomes" id="UP000313849">
    <property type="component" value="Unassembled WGS sequence"/>
</dbReference>
<dbReference type="CDD" id="cd03443">
    <property type="entry name" value="PaaI_thioesterase"/>
    <property type="match status" value="1"/>
</dbReference>
<reference evidence="4 5" key="1">
    <citation type="submission" date="2019-06" db="EMBL/GenBank/DDBJ databases">
        <title>Draft genome sequence of Miniimonas arenae KCTC 19750T isolated from sea sand.</title>
        <authorList>
            <person name="Park S.-J."/>
        </authorList>
    </citation>
    <scope>NUCLEOTIDE SEQUENCE [LARGE SCALE GENOMIC DNA]</scope>
    <source>
        <strain evidence="4 5">KCTC 19750</strain>
    </source>
</reference>
<dbReference type="PANTHER" id="PTHR43240:SF5">
    <property type="entry name" value="1,4-DIHYDROXY-2-NAPHTHOYL-COA THIOESTERASE 1"/>
    <property type="match status" value="1"/>
</dbReference>
<gene>
    <name evidence="4" type="ORF">FH969_01320</name>
</gene>
<dbReference type="PANTHER" id="PTHR43240">
    <property type="entry name" value="1,4-DIHYDROXY-2-NAPHTHOYL-COA THIOESTERASE 1"/>
    <property type="match status" value="1"/>
</dbReference>
<accession>A0A5C5BEK0</accession>
<comment type="caution">
    <text evidence="4">The sequence shown here is derived from an EMBL/GenBank/DDBJ whole genome shotgun (WGS) entry which is preliminary data.</text>
</comment>
<dbReference type="OrthoDB" id="9798208at2"/>
<dbReference type="InterPro" id="IPR029069">
    <property type="entry name" value="HotDog_dom_sf"/>
</dbReference>
<evidence type="ECO:0000259" key="3">
    <source>
        <dbReference type="Pfam" id="PF03061"/>
    </source>
</evidence>
<dbReference type="InterPro" id="IPR003736">
    <property type="entry name" value="PAAI_dom"/>
</dbReference>
<dbReference type="GO" id="GO:0005829">
    <property type="term" value="C:cytosol"/>
    <property type="evidence" value="ECO:0007669"/>
    <property type="project" value="TreeGrafter"/>
</dbReference>
<dbReference type="GO" id="GO:0061522">
    <property type="term" value="F:1,4-dihydroxy-2-naphthoyl-CoA thioesterase activity"/>
    <property type="evidence" value="ECO:0007669"/>
    <property type="project" value="TreeGrafter"/>
</dbReference>
<dbReference type="Pfam" id="PF03061">
    <property type="entry name" value="4HBT"/>
    <property type="match status" value="1"/>
</dbReference>
<proteinExistence type="inferred from homology"/>
<name>A0A5C5BEK0_9MICO</name>
<dbReference type="Gene3D" id="3.10.129.10">
    <property type="entry name" value="Hotdog Thioesterase"/>
    <property type="match status" value="1"/>
</dbReference>
<organism evidence="4 5">
    <name type="scientific">Miniimonas arenae</name>
    <dbReference type="NCBI Taxonomy" id="676201"/>
    <lineage>
        <taxon>Bacteria</taxon>
        <taxon>Bacillati</taxon>
        <taxon>Actinomycetota</taxon>
        <taxon>Actinomycetes</taxon>
        <taxon>Micrococcales</taxon>
        <taxon>Beutenbergiaceae</taxon>
        <taxon>Miniimonas</taxon>
    </lineage>
</organism>
<evidence type="ECO:0000313" key="4">
    <source>
        <dbReference type="EMBL" id="TNU77016.1"/>
    </source>
</evidence>
<dbReference type="AlphaFoldDB" id="A0A5C5BEK0"/>
<evidence type="ECO:0000313" key="5">
    <source>
        <dbReference type="Proteomes" id="UP000313849"/>
    </source>
</evidence>
<dbReference type="InterPro" id="IPR006683">
    <property type="entry name" value="Thioestr_dom"/>
</dbReference>
<dbReference type="SUPFAM" id="SSF54637">
    <property type="entry name" value="Thioesterase/thiol ester dehydrase-isomerase"/>
    <property type="match status" value="1"/>
</dbReference>
<protein>
    <submittedName>
        <fullName evidence="4">Hotdog fold thioesterase</fullName>
    </submittedName>
</protein>
<keyword evidence="5" id="KW-1185">Reference proteome</keyword>
<dbReference type="RefSeq" id="WP_108719841.1">
    <property type="nucleotide sequence ID" value="NZ_VENP01000002.1"/>
</dbReference>
<sequence>MSDIPTAPGAPRDPVLPDSTGTLLERLGIAVVSVSPSECVATMPVAGNTQPFGLLHGGATAALAETVGSFAAHAHAGPGRAAVGLELSITHHRAVRAGVVTARASAVHLGRSTASYLVEVVDEADRRISSARLTCLVLAESGPA</sequence>
<comment type="similarity">
    <text evidence="1">Belongs to the thioesterase PaaI family.</text>
</comment>
<evidence type="ECO:0000256" key="2">
    <source>
        <dbReference type="ARBA" id="ARBA00022801"/>
    </source>
</evidence>
<evidence type="ECO:0000256" key="1">
    <source>
        <dbReference type="ARBA" id="ARBA00008324"/>
    </source>
</evidence>
<dbReference type="EMBL" id="VENP01000002">
    <property type="protein sequence ID" value="TNU77016.1"/>
    <property type="molecule type" value="Genomic_DNA"/>
</dbReference>
<dbReference type="NCBIfam" id="TIGR00369">
    <property type="entry name" value="unchar_dom_1"/>
    <property type="match status" value="1"/>
</dbReference>
<keyword evidence="2" id="KW-0378">Hydrolase</keyword>
<feature type="domain" description="Thioesterase" evidence="3">
    <location>
        <begin position="52"/>
        <end position="127"/>
    </location>
</feature>